<protein>
    <submittedName>
        <fullName evidence="2">Uncharacterized protein</fullName>
    </submittedName>
</protein>
<name>A0AAC9JF40_9ALTE</name>
<feature type="region of interest" description="Disordered" evidence="1">
    <location>
        <begin position="215"/>
        <end position="235"/>
    </location>
</feature>
<evidence type="ECO:0000313" key="2">
    <source>
        <dbReference type="EMBL" id="APD92196.1"/>
    </source>
</evidence>
<reference evidence="2 3" key="1">
    <citation type="submission" date="2016-11" db="EMBL/GenBank/DDBJ databases">
        <title>Networking in microbes: conjugative elements and plasmids in the genus Alteromonas.</title>
        <authorList>
            <person name="Lopez-Perez M."/>
            <person name="Ramon-Marco N."/>
            <person name="Rodriguez-Valera F."/>
        </authorList>
    </citation>
    <scope>NUCLEOTIDE SEQUENCE [LARGE SCALE GENOMIC DNA]</scope>
    <source>
        <strain evidence="2 3">CP48</strain>
        <plasmid evidence="3">pamcp48-600</plasmid>
    </source>
</reference>
<dbReference type="AlphaFoldDB" id="A0AAC9JF40"/>
<evidence type="ECO:0000313" key="3">
    <source>
        <dbReference type="Proteomes" id="UP000182101"/>
    </source>
</evidence>
<sequence>MKRAQPLTLGENNFPSLTAAAKHFNMSLSTVSRRHSNGESYAEIFGVNEPEGAKGKAQGRAKQISVNGQTFKSIAEFARHHNLDPVKVRARLHNNESAEEIAASAKKENEQYQIDGKTFSSVKSLAKHYNMSPKKLQENLDSGLSIAQAVGVSFVPHKQSNNAMSMVIDDNAYYSLDEIVTAFNLDKTEFIGLIAEQHSFQEAVNILRERAVADSNTEASLATETETKSTVDTAPRKKWAKPITVAGVEYPSESAAAKAHGLSPSAFYQRRKQGLTPEEALGINERAEEQAENSAPVDTKRKRVPVEATAARSKSIICDGKTYSSQRALARAFGISPHSLRYALSNGKTPEEAVGLQKSKPSERKAPHHNAKQITYKGKDYKSIRELSDAFGLPVANVRYRLNKGDSLDNILGMQDEVEEQDAVVESTVELGPQSVTYRGKQYRSIRAFAQHFNCDPAQVRYRLKNDWTPAQAIGRSEPPKKELKSTTNLTKISEIMPVSVNDKTYHTAKALADDFGLKSSVVSGRLRNGWSPQAAVEIVPHRVGKKSSFLRIENRTFHNARELADAYGVPYRTVQYRLSQGASAPESVGLKDWKGKPHRGKSVTFDGKEYSSKKELAEAHGVDYNKFLSRIARGWHLADALNKKELSDSQEKVTNVAQSTQSKTKKAAKQAQKPQISKASAKKTQQSKTSTKKAQQTKSKVQHKTETPDKLSGPIKMGMLTFSSVADFASKLNLDPHLVANRLSDDWTPEQIAGLQKRP</sequence>
<feature type="region of interest" description="Disordered" evidence="1">
    <location>
        <begin position="286"/>
        <end position="306"/>
    </location>
</feature>
<accession>A0AAC9JF40</accession>
<gene>
    <name evidence="2" type="ORF">BM524_19955</name>
</gene>
<dbReference type="RefSeq" id="WP_071960809.1">
    <property type="nucleotide sequence ID" value="NZ_CP018025.1"/>
</dbReference>
<evidence type="ECO:0000256" key="1">
    <source>
        <dbReference type="SAM" id="MobiDB-lite"/>
    </source>
</evidence>
<feature type="compositionally biased region" description="Low complexity" evidence="1">
    <location>
        <begin position="670"/>
        <end position="700"/>
    </location>
</feature>
<feature type="region of interest" description="Disordered" evidence="1">
    <location>
        <begin position="588"/>
        <end position="611"/>
    </location>
</feature>
<geneLocation type="plasmid" evidence="3">
    <name>pamcp48-600</name>
</geneLocation>
<organism evidence="2 3">
    <name type="scientific">Alteromonas mediterranea</name>
    <dbReference type="NCBI Taxonomy" id="314275"/>
    <lineage>
        <taxon>Bacteria</taxon>
        <taxon>Pseudomonadati</taxon>
        <taxon>Pseudomonadota</taxon>
        <taxon>Gammaproteobacteria</taxon>
        <taxon>Alteromonadales</taxon>
        <taxon>Alteromonadaceae</taxon>
        <taxon>Alteromonas/Salinimonas group</taxon>
        <taxon>Alteromonas</taxon>
    </lineage>
</organism>
<feature type="region of interest" description="Disordered" evidence="1">
    <location>
        <begin position="647"/>
        <end position="716"/>
    </location>
</feature>
<dbReference type="Proteomes" id="UP000182101">
    <property type="component" value="Plasmid pAMCP48-600"/>
</dbReference>
<dbReference type="EMBL" id="CP018025">
    <property type="protein sequence ID" value="APD92196.1"/>
    <property type="molecule type" value="Genomic_DNA"/>
</dbReference>
<keyword evidence="2" id="KW-0614">Plasmid</keyword>
<feature type="compositionally biased region" description="Polar residues" evidence="1">
    <location>
        <begin position="215"/>
        <end position="232"/>
    </location>
</feature>
<proteinExistence type="predicted"/>
<feature type="region of interest" description="Disordered" evidence="1">
    <location>
        <begin position="348"/>
        <end position="371"/>
    </location>
</feature>